<dbReference type="EMBL" id="LJCR01002446">
    <property type="protein sequence ID" value="KPV48722.1"/>
    <property type="molecule type" value="Genomic_DNA"/>
</dbReference>
<keyword evidence="5" id="KW-0418">Kinase</keyword>
<evidence type="ECO:0000313" key="9">
    <source>
        <dbReference type="Proteomes" id="UP000050509"/>
    </source>
</evidence>
<evidence type="ECO:0000256" key="6">
    <source>
        <dbReference type="ARBA" id="ARBA00023012"/>
    </source>
</evidence>
<organism evidence="8 9">
    <name type="scientific">Kouleothrix aurantiaca</name>
    <dbReference type="NCBI Taxonomy" id="186479"/>
    <lineage>
        <taxon>Bacteria</taxon>
        <taxon>Bacillati</taxon>
        <taxon>Chloroflexota</taxon>
        <taxon>Chloroflexia</taxon>
        <taxon>Chloroflexales</taxon>
        <taxon>Roseiflexineae</taxon>
        <taxon>Roseiflexaceae</taxon>
        <taxon>Kouleothrix</taxon>
    </lineage>
</organism>
<dbReference type="SMART" id="SM00388">
    <property type="entry name" value="HisKA"/>
    <property type="match status" value="1"/>
</dbReference>
<dbReference type="PANTHER" id="PTHR43547:SF2">
    <property type="entry name" value="HYBRID SIGNAL TRANSDUCTION HISTIDINE KINASE C"/>
    <property type="match status" value="1"/>
</dbReference>
<comment type="catalytic activity">
    <reaction evidence="1">
        <text>ATP + protein L-histidine = ADP + protein N-phospho-L-histidine.</text>
        <dbReference type="EC" id="2.7.13.3"/>
    </reaction>
</comment>
<dbReference type="InterPro" id="IPR036890">
    <property type="entry name" value="HATPase_C_sf"/>
</dbReference>
<keyword evidence="4" id="KW-0808">Transferase</keyword>
<evidence type="ECO:0000256" key="1">
    <source>
        <dbReference type="ARBA" id="ARBA00000085"/>
    </source>
</evidence>
<dbReference type="Gene3D" id="1.10.287.130">
    <property type="match status" value="1"/>
</dbReference>
<dbReference type="EC" id="2.7.13.3" evidence="2"/>
<dbReference type="SUPFAM" id="SSF47384">
    <property type="entry name" value="Homodimeric domain of signal transducing histidine kinase"/>
    <property type="match status" value="1"/>
</dbReference>
<evidence type="ECO:0000256" key="2">
    <source>
        <dbReference type="ARBA" id="ARBA00012438"/>
    </source>
</evidence>
<evidence type="ECO:0000313" key="8">
    <source>
        <dbReference type="EMBL" id="KPV48722.1"/>
    </source>
</evidence>
<accession>A0A0P9D005</accession>
<dbReference type="PANTHER" id="PTHR43547">
    <property type="entry name" value="TWO-COMPONENT HISTIDINE KINASE"/>
    <property type="match status" value="1"/>
</dbReference>
<dbReference type="PROSITE" id="PS50109">
    <property type="entry name" value="HIS_KIN"/>
    <property type="match status" value="1"/>
</dbReference>
<comment type="caution">
    <text evidence="8">The sequence shown here is derived from an EMBL/GenBank/DDBJ whole genome shotgun (WGS) entry which is preliminary data.</text>
</comment>
<evidence type="ECO:0000256" key="3">
    <source>
        <dbReference type="ARBA" id="ARBA00022553"/>
    </source>
</evidence>
<proteinExistence type="predicted"/>
<dbReference type="GO" id="GO:0000155">
    <property type="term" value="F:phosphorelay sensor kinase activity"/>
    <property type="evidence" value="ECO:0007669"/>
    <property type="project" value="InterPro"/>
</dbReference>
<dbReference type="FunFam" id="3.30.565.10:FF:000006">
    <property type="entry name" value="Sensor histidine kinase WalK"/>
    <property type="match status" value="1"/>
</dbReference>
<dbReference type="SMART" id="SM00387">
    <property type="entry name" value="HATPase_c"/>
    <property type="match status" value="1"/>
</dbReference>
<dbReference type="InterPro" id="IPR005467">
    <property type="entry name" value="His_kinase_dom"/>
</dbReference>
<dbReference type="Proteomes" id="UP000050509">
    <property type="component" value="Unassembled WGS sequence"/>
</dbReference>
<dbReference type="CDD" id="cd00082">
    <property type="entry name" value="HisKA"/>
    <property type="match status" value="1"/>
</dbReference>
<dbReference type="InterPro" id="IPR036097">
    <property type="entry name" value="HisK_dim/P_sf"/>
</dbReference>
<dbReference type="InterPro" id="IPR003661">
    <property type="entry name" value="HisK_dim/P_dom"/>
</dbReference>
<dbReference type="Pfam" id="PF02518">
    <property type="entry name" value="HATPase_c"/>
    <property type="match status" value="1"/>
</dbReference>
<keyword evidence="3" id="KW-0597">Phosphoprotein</keyword>
<dbReference type="CDD" id="cd00075">
    <property type="entry name" value="HATPase"/>
    <property type="match status" value="1"/>
</dbReference>
<gene>
    <name evidence="8" type="ORF">SE17_36540</name>
</gene>
<protein>
    <recommendedName>
        <fullName evidence="2">histidine kinase</fullName>
        <ecNumber evidence="2">2.7.13.3</ecNumber>
    </recommendedName>
</protein>
<keyword evidence="6" id="KW-0902">Two-component regulatory system</keyword>
<dbReference type="Gene3D" id="3.30.565.10">
    <property type="entry name" value="Histidine kinase-like ATPase, C-terminal domain"/>
    <property type="match status" value="1"/>
</dbReference>
<dbReference type="InterPro" id="IPR003594">
    <property type="entry name" value="HATPase_dom"/>
</dbReference>
<sequence length="231" mass="26111">RSRDEFLSAVAHELRRPSTALLSYGQMMRRHFEHGHANPERDQRIIRAIIVQGERVSRLTNTMINMYRLNESSLKLNIVPLDLRVELARVASQLELLTDQHPLTTELPAEPLMIEGDEQALEQILYNLIQNAIKYSPAGGMITMRLRAADGQALITVADEGVGIPEDERERIFERFYRARNISGEQISGLGMGLYIVKEMVTLHHGTIDVASSLGKGSTFRVILPLKEQKQ</sequence>
<feature type="domain" description="Histidine kinase" evidence="7">
    <location>
        <begin position="9"/>
        <end position="228"/>
    </location>
</feature>
<dbReference type="PRINTS" id="PR00344">
    <property type="entry name" value="BCTRLSENSOR"/>
</dbReference>
<evidence type="ECO:0000259" key="7">
    <source>
        <dbReference type="PROSITE" id="PS50109"/>
    </source>
</evidence>
<dbReference type="Pfam" id="PF00512">
    <property type="entry name" value="HisKA"/>
    <property type="match status" value="1"/>
</dbReference>
<dbReference type="AlphaFoldDB" id="A0A0P9D005"/>
<keyword evidence="9" id="KW-1185">Reference proteome</keyword>
<evidence type="ECO:0000256" key="5">
    <source>
        <dbReference type="ARBA" id="ARBA00022777"/>
    </source>
</evidence>
<reference evidence="8 9" key="1">
    <citation type="submission" date="2015-09" db="EMBL/GenBank/DDBJ databases">
        <title>Draft genome sequence of Kouleothrix aurantiaca JCM 19913.</title>
        <authorList>
            <person name="Hemp J."/>
        </authorList>
    </citation>
    <scope>NUCLEOTIDE SEQUENCE [LARGE SCALE GENOMIC DNA]</scope>
    <source>
        <strain evidence="8 9">COM-B</strain>
    </source>
</reference>
<evidence type="ECO:0000256" key="4">
    <source>
        <dbReference type="ARBA" id="ARBA00022679"/>
    </source>
</evidence>
<dbReference type="SUPFAM" id="SSF55874">
    <property type="entry name" value="ATPase domain of HSP90 chaperone/DNA topoisomerase II/histidine kinase"/>
    <property type="match status" value="1"/>
</dbReference>
<name>A0A0P9D005_9CHLR</name>
<feature type="non-terminal residue" evidence="8">
    <location>
        <position position="1"/>
    </location>
</feature>
<dbReference type="InterPro" id="IPR004358">
    <property type="entry name" value="Sig_transdc_His_kin-like_C"/>
</dbReference>